<keyword evidence="7" id="KW-0472">Membrane</keyword>
<dbReference type="Proteomes" id="UP000324974">
    <property type="component" value="Chromosome"/>
</dbReference>
<keyword evidence="5 11" id="KW-0418">Kinase</keyword>
<name>A0A5C1AEV8_9BACT</name>
<dbReference type="SMART" id="SM00387">
    <property type="entry name" value="HATPase_c"/>
    <property type="match status" value="1"/>
</dbReference>
<dbReference type="Gene3D" id="1.10.287.130">
    <property type="match status" value="1"/>
</dbReference>
<reference evidence="12" key="1">
    <citation type="submission" date="2019-08" db="EMBL/GenBank/DDBJ databases">
        <title>Limnoglobus roseus gen. nov., sp. nov., a novel freshwater planctomycete with a giant genome from the family Gemmataceae.</title>
        <authorList>
            <person name="Kulichevskaya I.S."/>
            <person name="Naumoff D.G."/>
            <person name="Miroshnikov K."/>
            <person name="Ivanova A."/>
            <person name="Philippov D.A."/>
            <person name="Hakobyan A."/>
            <person name="Rijpstra I.C."/>
            <person name="Sinninghe Damste J.S."/>
            <person name="Liesack W."/>
            <person name="Dedysh S.N."/>
        </authorList>
    </citation>
    <scope>NUCLEOTIDE SEQUENCE [LARGE SCALE GENOMIC DNA]</scope>
    <source>
        <strain evidence="12">PX52</strain>
    </source>
</reference>
<dbReference type="GO" id="GO:0000155">
    <property type="term" value="F:phosphorelay sensor kinase activity"/>
    <property type="evidence" value="ECO:0007669"/>
    <property type="project" value="InterPro"/>
</dbReference>
<dbReference type="EC" id="2.7.13.3" evidence="2"/>
<dbReference type="InterPro" id="IPR036890">
    <property type="entry name" value="HATPase_C_sf"/>
</dbReference>
<dbReference type="PROSITE" id="PS50109">
    <property type="entry name" value="HIS_KIN"/>
    <property type="match status" value="1"/>
</dbReference>
<evidence type="ECO:0000256" key="5">
    <source>
        <dbReference type="ARBA" id="ARBA00022777"/>
    </source>
</evidence>
<dbReference type="OrthoDB" id="9809348at2"/>
<dbReference type="KEGG" id="lrs:PX52LOC_03182"/>
<dbReference type="FunFam" id="1.10.287.130:FF:000001">
    <property type="entry name" value="Two-component sensor histidine kinase"/>
    <property type="match status" value="1"/>
</dbReference>
<dbReference type="EMBL" id="CP042425">
    <property type="protein sequence ID" value="QEL16242.1"/>
    <property type="molecule type" value="Genomic_DNA"/>
</dbReference>
<dbReference type="AlphaFoldDB" id="A0A5C1AEV8"/>
<dbReference type="InterPro" id="IPR005467">
    <property type="entry name" value="His_kinase_dom"/>
</dbReference>
<feature type="modified residue" description="4-aspartylphosphate" evidence="8">
    <location>
        <position position="447"/>
    </location>
</feature>
<dbReference type="SMART" id="SM00448">
    <property type="entry name" value="REC"/>
    <property type="match status" value="1"/>
</dbReference>
<dbReference type="InterPro" id="IPR011006">
    <property type="entry name" value="CheY-like_superfamily"/>
</dbReference>
<dbReference type="InterPro" id="IPR036097">
    <property type="entry name" value="HisK_dim/P_sf"/>
</dbReference>
<dbReference type="Pfam" id="PF00512">
    <property type="entry name" value="HisKA"/>
    <property type="match status" value="1"/>
</dbReference>
<dbReference type="Gene3D" id="3.30.565.10">
    <property type="entry name" value="Histidine kinase-like ATPase, C-terminal domain"/>
    <property type="match status" value="1"/>
</dbReference>
<dbReference type="SUPFAM" id="SSF47384">
    <property type="entry name" value="Homodimeric domain of signal transducing histidine kinase"/>
    <property type="match status" value="1"/>
</dbReference>
<dbReference type="InterPro" id="IPR003661">
    <property type="entry name" value="HisK_dim/P_dom"/>
</dbReference>
<proteinExistence type="predicted"/>
<keyword evidence="4" id="KW-0808">Transferase</keyword>
<dbReference type="CDD" id="cd17580">
    <property type="entry name" value="REC_2_DhkD-like"/>
    <property type="match status" value="1"/>
</dbReference>
<dbReference type="InterPro" id="IPR004358">
    <property type="entry name" value="Sig_transdc_His_kin-like_C"/>
</dbReference>
<keyword evidence="12" id="KW-1185">Reference proteome</keyword>
<keyword evidence="3 8" id="KW-0597">Phosphoprotein</keyword>
<dbReference type="FunFam" id="3.30.565.10:FF:000006">
    <property type="entry name" value="Sensor histidine kinase WalK"/>
    <property type="match status" value="1"/>
</dbReference>
<evidence type="ECO:0000256" key="2">
    <source>
        <dbReference type="ARBA" id="ARBA00012438"/>
    </source>
</evidence>
<organism evidence="11 12">
    <name type="scientific">Limnoglobus roseus</name>
    <dbReference type="NCBI Taxonomy" id="2598579"/>
    <lineage>
        <taxon>Bacteria</taxon>
        <taxon>Pseudomonadati</taxon>
        <taxon>Planctomycetota</taxon>
        <taxon>Planctomycetia</taxon>
        <taxon>Gemmatales</taxon>
        <taxon>Gemmataceae</taxon>
        <taxon>Limnoglobus</taxon>
    </lineage>
</organism>
<evidence type="ECO:0000313" key="11">
    <source>
        <dbReference type="EMBL" id="QEL16242.1"/>
    </source>
</evidence>
<dbReference type="PRINTS" id="PR00344">
    <property type="entry name" value="BCTRLSENSOR"/>
</dbReference>
<evidence type="ECO:0000259" key="9">
    <source>
        <dbReference type="PROSITE" id="PS50109"/>
    </source>
</evidence>
<dbReference type="CDD" id="cd00082">
    <property type="entry name" value="HisKA"/>
    <property type="match status" value="1"/>
</dbReference>
<evidence type="ECO:0000256" key="1">
    <source>
        <dbReference type="ARBA" id="ARBA00000085"/>
    </source>
</evidence>
<dbReference type="SMART" id="SM00388">
    <property type="entry name" value="HisKA"/>
    <property type="match status" value="1"/>
</dbReference>
<evidence type="ECO:0000259" key="10">
    <source>
        <dbReference type="PROSITE" id="PS50110"/>
    </source>
</evidence>
<dbReference type="Gene3D" id="3.40.50.2300">
    <property type="match status" value="1"/>
</dbReference>
<protein>
    <recommendedName>
        <fullName evidence="2">histidine kinase</fullName>
        <ecNumber evidence="2">2.7.13.3</ecNumber>
    </recommendedName>
</protein>
<feature type="domain" description="Response regulatory" evidence="10">
    <location>
        <begin position="398"/>
        <end position="514"/>
    </location>
</feature>
<evidence type="ECO:0000256" key="7">
    <source>
        <dbReference type="ARBA" id="ARBA00023136"/>
    </source>
</evidence>
<evidence type="ECO:0000256" key="4">
    <source>
        <dbReference type="ARBA" id="ARBA00022679"/>
    </source>
</evidence>
<accession>A0A5C1AEV8</accession>
<dbReference type="SUPFAM" id="SSF52172">
    <property type="entry name" value="CheY-like"/>
    <property type="match status" value="2"/>
</dbReference>
<dbReference type="RefSeq" id="WP_149110998.1">
    <property type="nucleotide sequence ID" value="NZ_CP042425.1"/>
</dbReference>
<evidence type="ECO:0000256" key="6">
    <source>
        <dbReference type="ARBA" id="ARBA00023012"/>
    </source>
</evidence>
<dbReference type="InterPro" id="IPR003594">
    <property type="entry name" value="HATPase_dom"/>
</dbReference>
<dbReference type="PANTHER" id="PTHR43547:SF2">
    <property type="entry name" value="HYBRID SIGNAL TRANSDUCTION HISTIDINE KINASE C"/>
    <property type="match status" value="1"/>
</dbReference>
<evidence type="ECO:0000256" key="3">
    <source>
        <dbReference type="ARBA" id="ARBA00022553"/>
    </source>
</evidence>
<keyword evidence="6" id="KW-0902">Two-component regulatory system</keyword>
<feature type="domain" description="Histidine kinase" evidence="9">
    <location>
        <begin position="161"/>
        <end position="378"/>
    </location>
</feature>
<dbReference type="InterPro" id="IPR001789">
    <property type="entry name" value="Sig_transdc_resp-reg_receiver"/>
</dbReference>
<comment type="catalytic activity">
    <reaction evidence="1">
        <text>ATP + protein L-histidine = ADP + protein N-phospho-L-histidine.</text>
        <dbReference type="EC" id="2.7.13.3"/>
    </reaction>
</comment>
<sequence length="515" mass="55163">MSDTDDRVLFLAPTKKDATAGIALMAAAGLVCQACASVDALCRKIPAGVGAVVLPEEAAVGTGAELLKAAIRDQPPWSDLPVLVLTAAGPTPAARVKVLLDLGDVTLLKRPLQAGEFLNAVRAALRDRRRQYQVRDYIAGQARQAEELRDADRRKDEFLAMLAHELRNPLAPIRNGLAILHMADGDRAVLRRTHGMMSRQVDHLSRLVDDLLDVSRITRGKVELRLEAVDLNAVLRRAAETARPLIDARRHRLTITQPGRPVMVSADPTRLTQVVGNLLTNAAKYSDEGGHIDLILEEDGVAIVRVRDTGLGIPADMLPRVFDLFTQVGRTLDRADGGLGIGLTLVKSLVELHGGTVSAASEGPGKGSEFTVRLPKLVRVEEGGKAEPAAVAGVTPRRVLIVDDNPDAGDSLATLLEMTGHQVEVARTGHQAIEAAARLRPEVAVLDLGLPGMSGYELAGRLRAQAFGRDVTLVALTGYGQEEDRRRSHAAGFDHHLTKPADLSALAAIIRNGSR</sequence>
<dbReference type="Pfam" id="PF00072">
    <property type="entry name" value="Response_reg"/>
    <property type="match status" value="1"/>
</dbReference>
<gene>
    <name evidence="11" type="ORF">PX52LOC_03182</name>
</gene>
<dbReference type="SUPFAM" id="SSF55874">
    <property type="entry name" value="ATPase domain of HSP90 chaperone/DNA topoisomerase II/histidine kinase"/>
    <property type="match status" value="1"/>
</dbReference>
<dbReference type="PROSITE" id="PS50110">
    <property type="entry name" value="RESPONSE_REGULATORY"/>
    <property type="match status" value="1"/>
</dbReference>
<dbReference type="Pfam" id="PF02518">
    <property type="entry name" value="HATPase_c"/>
    <property type="match status" value="1"/>
</dbReference>
<dbReference type="PANTHER" id="PTHR43547">
    <property type="entry name" value="TWO-COMPONENT HISTIDINE KINASE"/>
    <property type="match status" value="1"/>
</dbReference>
<evidence type="ECO:0000256" key="8">
    <source>
        <dbReference type="PROSITE-ProRule" id="PRU00169"/>
    </source>
</evidence>
<evidence type="ECO:0000313" key="12">
    <source>
        <dbReference type="Proteomes" id="UP000324974"/>
    </source>
</evidence>